<dbReference type="PROSITE" id="PS50048">
    <property type="entry name" value="ZN2_CY6_FUNGAL_2"/>
    <property type="match status" value="1"/>
</dbReference>
<name>A0A7T6XW19_PENDI</name>
<dbReference type="AlphaFoldDB" id="A0A7T6XW19"/>
<dbReference type="Proteomes" id="UP000595662">
    <property type="component" value="Chromosome 6"/>
</dbReference>
<keyword evidence="5" id="KW-0238">DNA-binding</keyword>
<comment type="subcellular location">
    <subcellularLocation>
        <location evidence="1">Nucleus</location>
    </subcellularLocation>
</comment>
<dbReference type="GO" id="GO:0006351">
    <property type="term" value="P:DNA-templated transcription"/>
    <property type="evidence" value="ECO:0007669"/>
    <property type="project" value="InterPro"/>
</dbReference>
<reference evidence="10 11" key="1">
    <citation type="submission" date="2020-08" db="EMBL/GenBank/DDBJ databases">
        <title>The completed genome sequence of the pathogenic ascomycete fungus Penicillium digitatum.</title>
        <authorList>
            <person name="Wang M."/>
        </authorList>
    </citation>
    <scope>NUCLEOTIDE SEQUENCE [LARGE SCALE GENOMIC DNA]</scope>
    <source>
        <strain evidence="10 11">PdW03</strain>
    </source>
</reference>
<evidence type="ECO:0000256" key="2">
    <source>
        <dbReference type="ARBA" id="ARBA00022723"/>
    </source>
</evidence>
<dbReference type="CDD" id="cd00067">
    <property type="entry name" value="GAL4"/>
    <property type="match status" value="1"/>
</dbReference>
<dbReference type="GO" id="GO:0000981">
    <property type="term" value="F:DNA-binding transcription factor activity, RNA polymerase II-specific"/>
    <property type="evidence" value="ECO:0007669"/>
    <property type="project" value="InterPro"/>
</dbReference>
<dbReference type="Pfam" id="PF00172">
    <property type="entry name" value="Zn_clus"/>
    <property type="match status" value="1"/>
</dbReference>
<keyword evidence="7" id="KW-0539">Nucleus</keyword>
<feature type="region of interest" description="Disordered" evidence="8">
    <location>
        <begin position="159"/>
        <end position="182"/>
    </location>
</feature>
<dbReference type="GO" id="GO:0008270">
    <property type="term" value="F:zinc ion binding"/>
    <property type="evidence" value="ECO:0007669"/>
    <property type="project" value="InterPro"/>
</dbReference>
<dbReference type="SMART" id="SM00066">
    <property type="entry name" value="GAL4"/>
    <property type="match status" value="1"/>
</dbReference>
<dbReference type="GO" id="GO:0005634">
    <property type="term" value="C:nucleus"/>
    <property type="evidence" value="ECO:0007669"/>
    <property type="project" value="UniProtKB-SubCell"/>
</dbReference>
<keyword evidence="2" id="KW-0479">Metal-binding</keyword>
<keyword evidence="3" id="KW-0862">Zinc</keyword>
<dbReference type="GeneID" id="90952771"/>
<proteinExistence type="predicted"/>
<dbReference type="SUPFAM" id="SSF57701">
    <property type="entry name" value="Zn2/Cys6 DNA-binding domain"/>
    <property type="match status" value="1"/>
</dbReference>
<dbReference type="InterPro" id="IPR007219">
    <property type="entry name" value="XnlR_reg_dom"/>
</dbReference>
<evidence type="ECO:0000313" key="10">
    <source>
        <dbReference type="EMBL" id="QQK48092.1"/>
    </source>
</evidence>
<evidence type="ECO:0000256" key="1">
    <source>
        <dbReference type="ARBA" id="ARBA00004123"/>
    </source>
</evidence>
<gene>
    <name evidence="10" type="ORF">Pdw03_5727</name>
</gene>
<evidence type="ECO:0000256" key="6">
    <source>
        <dbReference type="ARBA" id="ARBA00023163"/>
    </source>
</evidence>
<keyword evidence="6" id="KW-0804">Transcription</keyword>
<dbReference type="EMBL" id="CP060779">
    <property type="protein sequence ID" value="QQK48092.1"/>
    <property type="molecule type" value="Genomic_DNA"/>
</dbReference>
<evidence type="ECO:0000256" key="7">
    <source>
        <dbReference type="ARBA" id="ARBA00023242"/>
    </source>
</evidence>
<dbReference type="PROSITE" id="PS00463">
    <property type="entry name" value="ZN2_CY6_FUNGAL_1"/>
    <property type="match status" value="1"/>
</dbReference>
<dbReference type="GO" id="GO:0003677">
    <property type="term" value="F:DNA binding"/>
    <property type="evidence" value="ECO:0007669"/>
    <property type="project" value="UniProtKB-KW"/>
</dbReference>
<evidence type="ECO:0000256" key="4">
    <source>
        <dbReference type="ARBA" id="ARBA00023015"/>
    </source>
</evidence>
<evidence type="ECO:0000256" key="3">
    <source>
        <dbReference type="ARBA" id="ARBA00022833"/>
    </source>
</evidence>
<dbReference type="Gene3D" id="4.10.240.10">
    <property type="entry name" value="Zn(2)-C6 fungal-type DNA-binding domain"/>
    <property type="match status" value="1"/>
</dbReference>
<dbReference type="PANTHER" id="PTHR31313">
    <property type="entry name" value="TY1 ENHANCER ACTIVATOR"/>
    <property type="match status" value="1"/>
</dbReference>
<dbReference type="InterPro" id="IPR051615">
    <property type="entry name" value="Transcr_Regulatory_Elem"/>
</dbReference>
<dbReference type="CDD" id="cd12148">
    <property type="entry name" value="fungal_TF_MHR"/>
    <property type="match status" value="1"/>
</dbReference>
<evidence type="ECO:0000259" key="9">
    <source>
        <dbReference type="PROSITE" id="PS50048"/>
    </source>
</evidence>
<organism evidence="10 11">
    <name type="scientific">Penicillium digitatum</name>
    <name type="common">Green mold</name>
    <dbReference type="NCBI Taxonomy" id="36651"/>
    <lineage>
        <taxon>Eukaryota</taxon>
        <taxon>Fungi</taxon>
        <taxon>Dikarya</taxon>
        <taxon>Ascomycota</taxon>
        <taxon>Pezizomycotina</taxon>
        <taxon>Eurotiomycetes</taxon>
        <taxon>Eurotiomycetidae</taxon>
        <taxon>Eurotiales</taxon>
        <taxon>Aspergillaceae</taxon>
        <taxon>Penicillium</taxon>
    </lineage>
</organism>
<protein>
    <submittedName>
        <fullName evidence="10">C6 transcription factor</fullName>
    </submittedName>
</protein>
<keyword evidence="4" id="KW-0805">Transcription regulation</keyword>
<dbReference type="InterPro" id="IPR036864">
    <property type="entry name" value="Zn2-C6_fun-type_DNA-bd_sf"/>
</dbReference>
<accession>A0A7T6XW19</accession>
<evidence type="ECO:0000256" key="5">
    <source>
        <dbReference type="ARBA" id="ARBA00023125"/>
    </source>
</evidence>
<dbReference type="RefSeq" id="XP_065958087.1">
    <property type="nucleotide sequence ID" value="XM_066101147.1"/>
</dbReference>
<sequence length="672" mass="76173">MDTRTSHPRVTVACETCRKRKRKCDGVQPACSPCLAKNLECQYITERRPKRKRDSGYVAGLEVQIELLKEEVRRLENHDPSSQRPKHISTIMLEDENFEDQTEDQHVTDGKGHISASSISIPKAIEDVSSLMWCMHIEDSGEPAFIGPSGNFCFPVSPHRSKTTKNRTPEKPVRTGLRAESTEPHKLDVSEVTHRQHLIDLFIRLVNPIHQFLDNATLSKIQQDNLSPQLGLVQDAVFAAGALLSDDPASEAFGCEMASKIEGTALQSCRQYPSILVVQALSIMCWRELALDQHNMSWMYNSMCASMLLHLGIPASSLHHSNEVEVESGDQPSILNSRSIRLRTLWSSVFLDRIATSLLGRTCALPWKRIRASSFLSAVGPTPSLDELVFDHHCRLWFIHDQYMDQIYSFDFGTLENGERYRLLMDAHERLLSFHRQLDPLVQIGTKNKSPAVILLHMSYNMSLMLIHRPFLKEPTQSKSHRLCVRSMSTAAAAMVRLINEYKKIADFDKVPPFVPHSVLTAAITLLLNATSKQQPLRDQSIQRFRVCYNALWEMRARWIKARKAISLLQQLAHRWEVMLALPLQNGFPTPCASDWCQPKNLSNNEPQYTTTNEGTTARSSRFDTSFDMPGWTDVDPLDFVSHNEDMLNTTIYNFTESSELPHVGQGISIDA</sequence>
<dbReference type="InterPro" id="IPR001138">
    <property type="entry name" value="Zn2Cys6_DnaBD"/>
</dbReference>
<dbReference type="PANTHER" id="PTHR31313:SF81">
    <property type="entry name" value="TY1 ENHANCER ACTIVATOR"/>
    <property type="match status" value="1"/>
</dbReference>
<evidence type="ECO:0000256" key="8">
    <source>
        <dbReference type="SAM" id="MobiDB-lite"/>
    </source>
</evidence>
<dbReference type="Pfam" id="PF04082">
    <property type="entry name" value="Fungal_trans"/>
    <property type="match status" value="1"/>
</dbReference>
<feature type="domain" description="Zn(2)-C6 fungal-type" evidence="9">
    <location>
        <begin position="13"/>
        <end position="43"/>
    </location>
</feature>
<evidence type="ECO:0000313" key="11">
    <source>
        <dbReference type="Proteomes" id="UP000595662"/>
    </source>
</evidence>